<name>A0A6J8BQZ0_MYTCO</name>
<dbReference type="GO" id="GO:0003964">
    <property type="term" value="F:RNA-directed DNA polymerase activity"/>
    <property type="evidence" value="ECO:0007669"/>
    <property type="project" value="UniProtKB-KW"/>
</dbReference>
<keyword evidence="9" id="KW-1185">Reference proteome</keyword>
<dbReference type="PANTHER" id="PTHR37984">
    <property type="entry name" value="PROTEIN CBG26694"/>
    <property type="match status" value="1"/>
</dbReference>
<dbReference type="PROSITE" id="PS50878">
    <property type="entry name" value="RT_POL"/>
    <property type="match status" value="1"/>
</dbReference>
<dbReference type="AlphaFoldDB" id="A0A6J8BQZ0"/>
<evidence type="ECO:0000256" key="6">
    <source>
        <dbReference type="ARBA" id="ARBA00022918"/>
    </source>
</evidence>
<dbReference type="Pfam" id="PF00078">
    <property type="entry name" value="RVT_1"/>
    <property type="match status" value="1"/>
</dbReference>
<dbReference type="Pfam" id="PF17917">
    <property type="entry name" value="RT_RNaseH"/>
    <property type="match status" value="1"/>
</dbReference>
<evidence type="ECO:0000256" key="5">
    <source>
        <dbReference type="ARBA" id="ARBA00022801"/>
    </source>
</evidence>
<dbReference type="Gene3D" id="3.10.20.370">
    <property type="match status" value="1"/>
</dbReference>
<keyword evidence="4" id="KW-0255">Endonuclease</keyword>
<dbReference type="EMBL" id="CACVKT020003868">
    <property type="protein sequence ID" value="CAC5386348.1"/>
    <property type="molecule type" value="Genomic_DNA"/>
</dbReference>
<dbReference type="InterPro" id="IPR041373">
    <property type="entry name" value="RT_RNaseH"/>
</dbReference>
<evidence type="ECO:0000256" key="4">
    <source>
        <dbReference type="ARBA" id="ARBA00022759"/>
    </source>
</evidence>
<feature type="domain" description="Reverse transcriptase" evidence="7">
    <location>
        <begin position="118"/>
        <end position="316"/>
    </location>
</feature>
<dbReference type="Gene3D" id="3.30.70.270">
    <property type="match status" value="2"/>
</dbReference>
<keyword evidence="6" id="KW-0695">RNA-directed DNA polymerase</keyword>
<sequence>MRPELKKATRNLVVADTGKHMTTRGIAQIEMKLGNEIFTWPMYVAPIGDNVLLGCDLIDGKDITINCKRELQLNSEWIECQTKRKIDGITRVRIKESISIPANSEIIIAGERYDKEQLSSRYSILEPVVEDSRKIMIKKIRKQLKFQSQWAQSSEIRKISGNDGNQMNKADIQMIPEFLKDLYERSSKNLTDEVHPSVFSCFDLQSGYWPLQVEENDIPKTAFITKYCLFEYTKMPFGLCNAPSTFQRCMELIFRGLQWKTLLIYLDDIIIFSSDIDIHFQHLGEVLTRLKKAGLKLKPSKCDLIKEEFLYFGHIVGKHGVKPNPNIIERVQTWKTPSNTKETQLLGLCNYYRQFIKGFSNIAAPLSNLTRKDTIFEWTDAPDGKFILDTDASNIGIGGVLQQIQDGKEKFIAYASKKLEKTQQRYSVTRRELLAMVTFIHHFKHYLLGKKFTIRTDHARLKWLYSKKDPQGQLAKGIESLAQYDLDIAFRPGIKHDNADAMSRLDYNEQLCEHQQKE</sequence>
<dbReference type="InterPro" id="IPR043128">
    <property type="entry name" value="Rev_trsase/Diguanyl_cyclase"/>
</dbReference>
<dbReference type="GO" id="GO:0004519">
    <property type="term" value="F:endonuclease activity"/>
    <property type="evidence" value="ECO:0007669"/>
    <property type="project" value="UniProtKB-KW"/>
</dbReference>
<gene>
    <name evidence="8" type="ORF">MCOR_21803</name>
</gene>
<dbReference type="Proteomes" id="UP000507470">
    <property type="component" value="Unassembled WGS sequence"/>
</dbReference>
<evidence type="ECO:0000313" key="9">
    <source>
        <dbReference type="Proteomes" id="UP000507470"/>
    </source>
</evidence>
<evidence type="ECO:0000256" key="2">
    <source>
        <dbReference type="ARBA" id="ARBA00022695"/>
    </source>
</evidence>
<dbReference type="GO" id="GO:0016787">
    <property type="term" value="F:hydrolase activity"/>
    <property type="evidence" value="ECO:0007669"/>
    <property type="project" value="UniProtKB-KW"/>
</dbReference>
<evidence type="ECO:0000313" key="8">
    <source>
        <dbReference type="EMBL" id="CAC5386348.1"/>
    </source>
</evidence>
<dbReference type="InterPro" id="IPR050951">
    <property type="entry name" value="Retrovirus_Pol_polyprotein"/>
</dbReference>
<protein>
    <submittedName>
        <fullName evidence="8">Retrovirus-related Pol polyprotein from transposon 17.6</fullName>
    </submittedName>
</protein>
<dbReference type="CDD" id="cd09274">
    <property type="entry name" value="RNase_HI_RT_Ty3"/>
    <property type="match status" value="1"/>
</dbReference>
<dbReference type="OrthoDB" id="116078at2759"/>
<proteinExistence type="predicted"/>
<keyword evidence="5" id="KW-0378">Hydrolase</keyword>
<evidence type="ECO:0000259" key="7">
    <source>
        <dbReference type="PROSITE" id="PS50878"/>
    </source>
</evidence>
<dbReference type="CDD" id="cd01647">
    <property type="entry name" value="RT_LTR"/>
    <property type="match status" value="1"/>
</dbReference>
<dbReference type="InterPro" id="IPR043502">
    <property type="entry name" value="DNA/RNA_pol_sf"/>
</dbReference>
<dbReference type="InterPro" id="IPR000477">
    <property type="entry name" value="RT_dom"/>
</dbReference>
<organism evidence="8 9">
    <name type="scientific">Mytilus coruscus</name>
    <name type="common">Sea mussel</name>
    <dbReference type="NCBI Taxonomy" id="42192"/>
    <lineage>
        <taxon>Eukaryota</taxon>
        <taxon>Metazoa</taxon>
        <taxon>Spiralia</taxon>
        <taxon>Lophotrochozoa</taxon>
        <taxon>Mollusca</taxon>
        <taxon>Bivalvia</taxon>
        <taxon>Autobranchia</taxon>
        <taxon>Pteriomorphia</taxon>
        <taxon>Mytilida</taxon>
        <taxon>Mytiloidea</taxon>
        <taxon>Mytilidae</taxon>
        <taxon>Mytilinae</taxon>
        <taxon>Mytilus</taxon>
    </lineage>
</organism>
<dbReference type="FunFam" id="3.10.20.370:FF:000001">
    <property type="entry name" value="Retrovirus-related Pol polyprotein from transposon 17.6-like protein"/>
    <property type="match status" value="1"/>
</dbReference>
<dbReference type="FunFam" id="3.30.70.270:FF:000003">
    <property type="entry name" value="Transposon Ty3-G Gag-Pol polyprotein"/>
    <property type="match status" value="1"/>
</dbReference>
<dbReference type="Gene3D" id="3.10.10.10">
    <property type="entry name" value="HIV Type 1 Reverse Transcriptase, subunit A, domain 1"/>
    <property type="match status" value="1"/>
</dbReference>
<evidence type="ECO:0000256" key="3">
    <source>
        <dbReference type="ARBA" id="ARBA00022722"/>
    </source>
</evidence>
<dbReference type="SUPFAM" id="SSF56672">
    <property type="entry name" value="DNA/RNA polymerases"/>
    <property type="match status" value="1"/>
</dbReference>
<reference evidence="8 9" key="1">
    <citation type="submission" date="2020-06" db="EMBL/GenBank/DDBJ databases">
        <authorList>
            <person name="Li R."/>
            <person name="Bekaert M."/>
        </authorList>
    </citation>
    <scope>NUCLEOTIDE SEQUENCE [LARGE SCALE GENOMIC DNA]</scope>
    <source>
        <strain evidence="9">wild</strain>
    </source>
</reference>
<evidence type="ECO:0000256" key="1">
    <source>
        <dbReference type="ARBA" id="ARBA00022679"/>
    </source>
</evidence>
<dbReference type="PANTHER" id="PTHR37984:SF5">
    <property type="entry name" value="PROTEIN NYNRIN-LIKE"/>
    <property type="match status" value="1"/>
</dbReference>
<keyword evidence="1" id="KW-0808">Transferase</keyword>
<keyword evidence="2" id="KW-0548">Nucleotidyltransferase</keyword>
<keyword evidence="3" id="KW-0540">Nuclease</keyword>
<accession>A0A6J8BQZ0</accession>